<evidence type="ECO:0000256" key="1">
    <source>
        <dbReference type="ARBA" id="ARBA00004377"/>
    </source>
</evidence>
<comment type="caution">
    <text evidence="9">The sequence shown here is derived from an EMBL/GenBank/DDBJ whole genome shotgun (WGS) entry which is preliminary data.</text>
</comment>
<dbReference type="PANTHER" id="PTHR38779:SF2">
    <property type="entry name" value="TYPE II SECRETION SYSTEM PROTEIN I-RELATED"/>
    <property type="match status" value="1"/>
</dbReference>
<sequence length="139" mass="15255">MRRKRARGFTLLEAVVALAILAAAGMALFAAMTQSVQMVGRAERSREADAALRNALAYVGAVNPAENPQGQQPLGPYELVWNAELLEPARASATGYVAPGLHEVGLYRLDLELWRDGELQREASVRRIGYRQVRQPQAL</sequence>
<dbReference type="eggNOG" id="COG4967">
    <property type="taxonomic scope" value="Bacteria"/>
</dbReference>
<evidence type="ECO:0000256" key="8">
    <source>
        <dbReference type="ARBA" id="ARBA00023136"/>
    </source>
</evidence>
<name>A0A091BJR9_9GAMM</name>
<dbReference type="PATRIC" id="fig|1384054.3.peg.341"/>
<dbReference type="Pfam" id="PF07963">
    <property type="entry name" value="N_methyl"/>
    <property type="match status" value="1"/>
</dbReference>
<evidence type="ECO:0000256" key="7">
    <source>
        <dbReference type="ARBA" id="ARBA00022989"/>
    </source>
</evidence>
<gene>
    <name evidence="9" type="ORF">N790_13110</name>
</gene>
<organism evidence="9 10">
    <name type="scientific">Arenimonas malthae CC-JY-1</name>
    <dbReference type="NCBI Taxonomy" id="1384054"/>
    <lineage>
        <taxon>Bacteria</taxon>
        <taxon>Pseudomonadati</taxon>
        <taxon>Pseudomonadota</taxon>
        <taxon>Gammaproteobacteria</taxon>
        <taxon>Lysobacterales</taxon>
        <taxon>Lysobacteraceae</taxon>
        <taxon>Arenimonas</taxon>
    </lineage>
</organism>
<keyword evidence="5" id="KW-0997">Cell inner membrane</keyword>
<evidence type="ECO:0000256" key="5">
    <source>
        <dbReference type="ARBA" id="ARBA00022519"/>
    </source>
</evidence>
<dbReference type="EMBL" id="AVCH01000013">
    <property type="protein sequence ID" value="KFN52006.1"/>
    <property type="molecule type" value="Genomic_DNA"/>
</dbReference>
<dbReference type="RefSeq" id="WP_043800045.1">
    <property type="nucleotide sequence ID" value="NZ_AVCH01000013.1"/>
</dbReference>
<dbReference type="AlphaFoldDB" id="A0A091BJR9"/>
<keyword evidence="3" id="KW-1003">Cell membrane</keyword>
<comment type="subcellular location">
    <subcellularLocation>
        <location evidence="1">Cell inner membrane</location>
        <topology evidence="1">Single-pass membrane protein</topology>
    </subcellularLocation>
</comment>
<evidence type="ECO:0000256" key="2">
    <source>
        <dbReference type="ARBA" id="ARBA00008358"/>
    </source>
</evidence>
<dbReference type="PANTHER" id="PTHR38779">
    <property type="entry name" value="TYPE II SECRETION SYSTEM PROTEIN I-RELATED"/>
    <property type="match status" value="1"/>
</dbReference>
<proteinExistence type="inferred from homology"/>
<keyword evidence="7" id="KW-1133">Transmembrane helix</keyword>
<evidence type="ECO:0000313" key="10">
    <source>
        <dbReference type="Proteomes" id="UP000029392"/>
    </source>
</evidence>
<evidence type="ECO:0008006" key="11">
    <source>
        <dbReference type="Google" id="ProtNLM"/>
    </source>
</evidence>
<dbReference type="GO" id="GO:0015628">
    <property type="term" value="P:protein secretion by the type II secretion system"/>
    <property type="evidence" value="ECO:0007669"/>
    <property type="project" value="InterPro"/>
</dbReference>
<keyword evidence="10" id="KW-1185">Reference proteome</keyword>
<dbReference type="NCBIfam" id="TIGR02532">
    <property type="entry name" value="IV_pilin_GFxxxE"/>
    <property type="match status" value="1"/>
</dbReference>
<dbReference type="PROSITE" id="PS00409">
    <property type="entry name" value="PROKAR_NTER_METHYL"/>
    <property type="match status" value="1"/>
</dbReference>
<keyword evidence="8" id="KW-0472">Membrane</keyword>
<dbReference type="OrthoDB" id="6059205at2"/>
<evidence type="ECO:0000256" key="4">
    <source>
        <dbReference type="ARBA" id="ARBA00022481"/>
    </source>
</evidence>
<reference evidence="9 10" key="1">
    <citation type="submission" date="2013-09" db="EMBL/GenBank/DDBJ databases">
        <title>Genome sequencing of Arenimonas malthae.</title>
        <authorList>
            <person name="Chen F."/>
            <person name="Wang G."/>
        </authorList>
    </citation>
    <scope>NUCLEOTIDE SEQUENCE [LARGE SCALE GENOMIC DNA]</scope>
    <source>
        <strain evidence="9 10">CC-JY-1</strain>
    </source>
</reference>
<keyword evidence="4" id="KW-0488">Methylation</keyword>
<accession>A0A091BJR9</accession>
<protein>
    <recommendedName>
        <fullName evidence="11">Type II secretion system protein GspI C-terminal domain-containing protein</fullName>
    </recommendedName>
</protein>
<comment type="similarity">
    <text evidence="2">Belongs to the GSP I family.</text>
</comment>
<dbReference type="Proteomes" id="UP000029392">
    <property type="component" value="Unassembled WGS sequence"/>
</dbReference>
<dbReference type="InterPro" id="IPR012902">
    <property type="entry name" value="N_methyl_site"/>
</dbReference>
<evidence type="ECO:0000256" key="6">
    <source>
        <dbReference type="ARBA" id="ARBA00022692"/>
    </source>
</evidence>
<dbReference type="GO" id="GO:0015627">
    <property type="term" value="C:type II protein secretion system complex"/>
    <property type="evidence" value="ECO:0007669"/>
    <property type="project" value="InterPro"/>
</dbReference>
<dbReference type="STRING" id="1384054.N790_13110"/>
<evidence type="ECO:0000313" key="9">
    <source>
        <dbReference type="EMBL" id="KFN52006.1"/>
    </source>
</evidence>
<keyword evidence="6" id="KW-0812">Transmembrane</keyword>
<dbReference type="GO" id="GO:0005886">
    <property type="term" value="C:plasma membrane"/>
    <property type="evidence" value="ECO:0007669"/>
    <property type="project" value="UniProtKB-SubCell"/>
</dbReference>
<evidence type="ECO:0000256" key="3">
    <source>
        <dbReference type="ARBA" id="ARBA00022475"/>
    </source>
</evidence>
<dbReference type="InterPro" id="IPR010052">
    <property type="entry name" value="T2SS_protein-GspI"/>
</dbReference>